<comment type="caution">
    <text evidence="2">The sequence shown here is derived from an EMBL/GenBank/DDBJ whole genome shotgun (WGS) entry which is preliminary data.</text>
</comment>
<protein>
    <recommendedName>
        <fullName evidence="1">DNA2/NAM7 helicase helicase domain-containing protein</fullName>
    </recommendedName>
</protein>
<evidence type="ECO:0000259" key="1">
    <source>
        <dbReference type="Pfam" id="PF13086"/>
    </source>
</evidence>
<dbReference type="InterPro" id="IPR041677">
    <property type="entry name" value="DNA2/NAM7_AAA_11"/>
</dbReference>
<dbReference type="Gene3D" id="3.40.50.300">
    <property type="entry name" value="P-loop containing nucleotide triphosphate hydrolases"/>
    <property type="match status" value="1"/>
</dbReference>
<dbReference type="EMBL" id="NBXA01000077">
    <property type="protein sequence ID" value="RFA06622.1"/>
    <property type="molecule type" value="Genomic_DNA"/>
</dbReference>
<reference evidence="2 3" key="1">
    <citation type="submission" date="2017-04" db="EMBL/GenBank/DDBJ databases">
        <title>Comparative genome analysis of Subtercola boreus.</title>
        <authorList>
            <person name="Cho Y.-J."/>
            <person name="Cho A."/>
            <person name="Kim O.-S."/>
            <person name="Lee J.-I."/>
        </authorList>
    </citation>
    <scope>NUCLEOTIDE SEQUENCE [LARGE SCALE GENOMIC DNA]</scope>
    <source>
        <strain evidence="2 3">P27444</strain>
    </source>
</reference>
<proteinExistence type="predicted"/>
<dbReference type="GO" id="GO:0004386">
    <property type="term" value="F:helicase activity"/>
    <property type="evidence" value="ECO:0007669"/>
    <property type="project" value="InterPro"/>
</dbReference>
<sequence length="697" mass="76354">MGSSIEAVSHEWRNGLIDVGGNNRLLYYRETGSTVGLDGAPSASVTRLLAGDTVRLSELFTTADALQKAQRACGLLAKKQQEATEEYGVSIAYLAAGMCSWDPEGNPEKAVAVENELTASDSPNRSSKRPKYTRPRAPVLLRSLELIRRRGAQEAWELRLIDEFQVNGVLLHVLNADRERIESDSILELDAGDLPSIEVMLEEFEDACGDVAELEVLNTLVLGTFSYTKQPMVDDVSDIDALAASDLVAALAGDLNAADRVRSSTDGVTEEMPDYTPVDAEYLVLDADASQSYVVNAALAGRNLVVEGPPGTGKSQTIANIIATSVAAGRSVLFVAQKRAAVSAVLDRLAGVDLSHLVLDLFAASSSRRYVAEQLQTALDRQASAGEARVGELHYSLTRARDTLVRHKDALHKENRGWGVSVAEMIAVAIGIPTDVQSNERIAIQDMSRWDELEPVRIRGDLEELVRLGALETGWSTQPGWSPNALSNNESLRRFNERLQELTRDLPEAEAALDYVSSGLTKNSLIGWDEVENLRPIFDEATRLHQLAPMTLDPQLSFNDLRRSLLASSRQFRKSVGETIRGSEKREAARRAKSLVGHLPRKQRGDTLSRALVLRQAWPGGPPYAAPDNWTDAYALLFGFRQELTDFDQGLQHLKLIQLPISELGTALRNLASDRRRAAMPRVHVSLATLARTTRAI</sequence>
<dbReference type="OrthoDB" id="9757917at2"/>
<dbReference type="Proteomes" id="UP000256709">
    <property type="component" value="Unassembled WGS sequence"/>
</dbReference>
<dbReference type="AlphaFoldDB" id="A0A3E0V9X8"/>
<dbReference type="Pfam" id="PF13086">
    <property type="entry name" value="AAA_11"/>
    <property type="match status" value="1"/>
</dbReference>
<evidence type="ECO:0000313" key="2">
    <source>
        <dbReference type="EMBL" id="RFA06622.1"/>
    </source>
</evidence>
<dbReference type="SUPFAM" id="SSF52540">
    <property type="entry name" value="P-loop containing nucleoside triphosphate hydrolases"/>
    <property type="match status" value="1"/>
</dbReference>
<gene>
    <name evidence="2" type="ORF">B7R21_19300</name>
</gene>
<accession>A0A3E0V9X8</accession>
<dbReference type="InterPro" id="IPR027417">
    <property type="entry name" value="P-loop_NTPase"/>
</dbReference>
<name>A0A3E0V9X8_9MICO</name>
<organism evidence="2 3">
    <name type="scientific">Subtercola boreus</name>
    <dbReference type="NCBI Taxonomy" id="120213"/>
    <lineage>
        <taxon>Bacteria</taxon>
        <taxon>Bacillati</taxon>
        <taxon>Actinomycetota</taxon>
        <taxon>Actinomycetes</taxon>
        <taxon>Micrococcales</taxon>
        <taxon>Microbacteriaceae</taxon>
        <taxon>Subtercola</taxon>
    </lineage>
</organism>
<dbReference type="RefSeq" id="WP_116284884.1">
    <property type="nucleotide sequence ID" value="NZ_NBXA01000077.1"/>
</dbReference>
<evidence type="ECO:0000313" key="3">
    <source>
        <dbReference type="Proteomes" id="UP000256709"/>
    </source>
</evidence>
<feature type="domain" description="DNA2/NAM7 helicase helicase" evidence="1">
    <location>
        <begin position="288"/>
        <end position="351"/>
    </location>
</feature>